<sequence length="52" mass="5978">MISNLGPFTTSSHIEVRERALNIFQLPTFMRAELSKHQEHRGPNPTSPKVYI</sequence>
<evidence type="ECO:0000313" key="2">
    <source>
        <dbReference type="Proteomes" id="UP000886523"/>
    </source>
</evidence>
<evidence type="ECO:0000313" key="1">
    <source>
        <dbReference type="EMBL" id="KAF9510150.1"/>
    </source>
</evidence>
<name>A0A9P6ARJ7_9AGAM</name>
<accession>A0A9P6ARJ7</accession>
<dbReference type="AlphaFoldDB" id="A0A9P6ARJ7"/>
<keyword evidence="2" id="KW-1185">Reference proteome</keyword>
<organism evidence="1 2">
    <name type="scientific">Hydnum rufescens UP504</name>
    <dbReference type="NCBI Taxonomy" id="1448309"/>
    <lineage>
        <taxon>Eukaryota</taxon>
        <taxon>Fungi</taxon>
        <taxon>Dikarya</taxon>
        <taxon>Basidiomycota</taxon>
        <taxon>Agaricomycotina</taxon>
        <taxon>Agaricomycetes</taxon>
        <taxon>Cantharellales</taxon>
        <taxon>Hydnaceae</taxon>
        <taxon>Hydnum</taxon>
    </lineage>
</organism>
<dbReference type="Proteomes" id="UP000886523">
    <property type="component" value="Unassembled WGS sequence"/>
</dbReference>
<proteinExistence type="predicted"/>
<gene>
    <name evidence="1" type="ORF">BS47DRAFT_1348294</name>
</gene>
<comment type="caution">
    <text evidence="1">The sequence shown here is derived from an EMBL/GenBank/DDBJ whole genome shotgun (WGS) entry which is preliminary data.</text>
</comment>
<protein>
    <submittedName>
        <fullName evidence="1">Uncharacterized protein</fullName>
    </submittedName>
</protein>
<reference evidence="1" key="1">
    <citation type="journal article" date="2020" name="Nat. Commun.">
        <title>Large-scale genome sequencing of mycorrhizal fungi provides insights into the early evolution of symbiotic traits.</title>
        <authorList>
            <person name="Miyauchi S."/>
            <person name="Kiss E."/>
            <person name="Kuo A."/>
            <person name="Drula E."/>
            <person name="Kohler A."/>
            <person name="Sanchez-Garcia M."/>
            <person name="Morin E."/>
            <person name="Andreopoulos B."/>
            <person name="Barry K.W."/>
            <person name="Bonito G."/>
            <person name="Buee M."/>
            <person name="Carver A."/>
            <person name="Chen C."/>
            <person name="Cichocki N."/>
            <person name="Clum A."/>
            <person name="Culley D."/>
            <person name="Crous P.W."/>
            <person name="Fauchery L."/>
            <person name="Girlanda M."/>
            <person name="Hayes R.D."/>
            <person name="Keri Z."/>
            <person name="LaButti K."/>
            <person name="Lipzen A."/>
            <person name="Lombard V."/>
            <person name="Magnuson J."/>
            <person name="Maillard F."/>
            <person name="Murat C."/>
            <person name="Nolan M."/>
            <person name="Ohm R.A."/>
            <person name="Pangilinan J."/>
            <person name="Pereira M.F."/>
            <person name="Perotto S."/>
            <person name="Peter M."/>
            <person name="Pfister S."/>
            <person name="Riley R."/>
            <person name="Sitrit Y."/>
            <person name="Stielow J.B."/>
            <person name="Szollosi G."/>
            <person name="Zifcakova L."/>
            <person name="Stursova M."/>
            <person name="Spatafora J.W."/>
            <person name="Tedersoo L."/>
            <person name="Vaario L.M."/>
            <person name="Yamada A."/>
            <person name="Yan M."/>
            <person name="Wang P."/>
            <person name="Xu J."/>
            <person name="Bruns T."/>
            <person name="Baldrian P."/>
            <person name="Vilgalys R."/>
            <person name="Dunand C."/>
            <person name="Henrissat B."/>
            <person name="Grigoriev I.V."/>
            <person name="Hibbett D."/>
            <person name="Nagy L.G."/>
            <person name="Martin F.M."/>
        </authorList>
    </citation>
    <scope>NUCLEOTIDE SEQUENCE</scope>
    <source>
        <strain evidence="1">UP504</strain>
    </source>
</reference>
<dbReference type="EMBL" id="MU129022">
    <property type="protein sequence ID" value="KAF9510150.1"/>
    <property type="molecule type" value="Genomic_DNA"/>
</dbReference>